<gene>
    <name evidence="2" type="ORF">GSOID_T00021834001</name>
</gene>
<feature type="domain" description="Protein kinase" evidence="1">
    <location>
        <begin position="1"/>
        <end position="219"/>
    </location>
</feature>
<evidence type="ECO:0000259" key="1">
    <source>
        <dbReference type="PROSITE" id="PS50011"/>
    </source>
</evidence>
<dbReference type="Pfam" id="PF00069">
    <property type="entry name" value="Pkinase"/>
    <property type="match status" value="1"/>
</dbReference>
<evidence type="ECO:0000313" key="2">
    <source>
        <dbReference type="EMBL" id="CBY43779.1"/>
    </source>
</evidence>
<accession>E4YEC8</accession>
<dbReference type="InterPro" id="IPR000719">
    <property type="entry name" value="Prot_kinase_dom"/>
</dbReference>
<dbReference type="GO" id="GO:0005524">
    <property type="term" value="F:ATP binding"/>
    <property type="evidence" value="ECO:0007669"/>
    <property type="project" value="InterPro"/>
</dbReference>
<dbReference type="AlphaFoldDB" id="E4YEC8"/>
<dbReference type="Proteomes" id="UP000011014">
    <property type="component" value="Unassembled WGS sequence"/>
</dbReference>
<proteinExistence type="predicted"/>
<dbReference type="SUPFAM" id="SSF56112">
    <property type="entry name" value="Protein kinase-like (PK-like)"/>
    <property type="match status" value="1"/>
</dbReference>
<dbReference type="Gene3D" id="1.10.510.10">
    <property type="entry name" value="Transferase(Phosphotransferase) domain 1"/>
    <property type="match status" value="1"/>
</dbReference>
<dbReference type="PROSITE" id="PS50011">
    <property type="entry name" value="PROTEIN_KINASE_DOM"/>
    <property type="match status" value="1"/>
</dbReference>
<dbReference type="InterPro" id="IPR011009">
    <property type="entry name" value="Kinase-like_dom_sf"/>
</dbReference>
<reference evidence="2" key="1">
    <citation type="journal article" date="2010" name="Science">
        <title>Plasticity of animal genome architecture unmasked by rapid evolution of a pelagic tunicate.</title>
        <authorList>
            <person name="Denoeud F."/>
            <person name="Henriet S."/>
            <person name="Mungpakdee S."/>
            <person name="Aury J.M."/>
            <person name="Da Silva C."/>
            <person name="Brinkmann H."/>
            <person name="Mikhaleva J."/>
            <person name="Olsen L.C."/>
            <person name="Jubin C."/>
            <person name="Canestro C."/>
            <person name="Bouquet J.M."/>
            <person name="Danks G."/>
            <person name="Poulain J."/>
            <person name="Campsteijn C."/>
            <person name="Adamski M."/>
            <person name="Cross I."/>
            <person name="Yadetie F."/>
            <person name="Muffato M."/>
            <person name="Louis A."/>
            <person name="Butcher S."/>
            <person name="Tsagkogeorga G."/>
            <person name="Konrad A."/>
            <person name="Singh S."/>
            <person name="Jensen M.F."/>
            <person name="Cong E.H."/>
            <person name="Eikeseth-Otteraa H."/>
            <person name="Noel B."/>
            <person name="Anthouard V."/>
            <person name="Porcel B.M."/>
            <person name="Kachouri-Lafond R."/>
            <person name="Nishino A."/>
            <person name="Ugolini M."/>
            <person name="Chourrout P."/>
            <person name="Nishida H."/>
            <person name="Aasland R."/>
            <person name="Huzurbazar S."/>
            <person name="Westhof E."/>
            <person name="Delsuc F."/>
            <person name="Lehrach H."/>
            <person name="Reinhardt R."/>
            <person name="Weissenbach J."/>
            <person name="Roy S.W."/>
            <person name="Artiguenave F."/>
            <person name="Postlethwait J.H."/>
            <person name="Manak J.R."/>
            <person name="Thompson E.M."/>
            <person name="Jaillon O."/>
            <person name="Du Pasquier L."/>
            <person name="Boudinot P."/>
            <person name="Liberles D.A."/>
            <person name="Volff J.N."/>
            <person name="Philippe H."/>
            <person name="Lenhard B."/>
            <person name="Roest Crollius H."/>
            <person name="Wincker P."/>
            <person name="Chourrout D."/>
        </authorList>
    </citation>
    <scope>NUCLEOTIDE SEQUENCE [LARGE SCALE GENOMIC DNA]</scope>
</reference>
<protein>
    <recommendedName>
        <fullName evidence="1">Protein kinase domain-containing protein</fullName>
    </recommendedName>
</protein>
<organism evidence="2">
    <name type="scientific">Oikopleura dioica</name>
    <name type="common">Tunicate</name>
    <dbReference type="NCBI Taxonomy" id="34765"/>
    <lineage>
        <taxon>Eukaryota</taxon>
        <taxon>Metazoa</taxon>
        <taxon>Chordata</taxon>
        <taxon>Tunicata</taxon>
        <taxon>Appendicularia</taxon>
        <taxon>Copelata</taxon>
        <taxon>Oikopleuridae</taxon>
        <taxon>Oikopleura</taxon>
    </lineage>
</organism>
<dbReference type="EMBL" id="FN654455">
    <property type="protein sequence ID" value="CBY43779.1"/>
    <property type="molecule type" value="Genomic_DNA"/>
</dbReference>
<name>E4YEC8_OIKDI</name>
<sequence length="509" mass="59204">MPKHKNIIKNFINIELFHEKDLKNEDCVGWITIMEKADENLRTVIKEEKIGIEKRKKIAEGILDGFIYFFKIGIYHFDQKLENVLLVDGIPKIIDFGLISETTGRSGYREMGYTRKGSKFRSSAALFAATPGFAFQTQFTIGNGYRVNNLWYFLFCDWKSSWNLLYKPIDENERKEIDKIVQNCNATSIHKIKEFKQRAIIDEITSIISIPSSSSHFCLDDENLTKSVKVSSLKQNATKCVNQNLENVTKNVLDQKSSNLCVPISVATLLRFAMKNDLCFEDEYNYYSAEAILSTLILIVYPRSMAGLNLNPKKEETEFQLNEIELLLERLCKKTYLMETGWNIIRKLDRDEKDQPKKSTCKFEKVLLHENFVFSRPLTVTGAIIIPHKIIDGIDYPEKVFFHQMTLDRIENGQYVLQNNQFSDKSSTGTFNLFSKFKITKTIILVIRIKQRYPHYAAEPFVSNLENQTGDNIFIDGNIKIELINEQYYMPRNRWFLLPYAYSLKLTEI</sequence>
<dbReference type="GO" id="GO:0004672">
    <property type="term" value="F:protein kinase activity"/>
    <property type="evidence" value="ECO:0007669"/>
    <property type="project" value="InterPro"/>
</dbReference>